<gene>
    <name evidence="3" type="ORF">JM946_00450</name>
</gene>
<evidence type="ECO:0000259" key="2">
    <source>
        <dbReference type="PROSITE" id="PS50110"/>
    </source>
</evidence>
<dbReference type="SUPFAM" id="SSF52172">
    <property type="entry name" value="CheY-like"/>
    <property type="match status" value="1"/>
</dbReference>
<dbReference type="Proteomes" id="UP000661077">
    <property type="component" value="Unassembled WGS sequence"/>
</dbReference>
<name>A0ABS1WQD9_9GAMM</name>
<evidence type="ECO:0000313" key="4">
    <source>
        <dbReference type="Proteomes" id="UP000661077"/>
    </source>
</evidence>
<accession>A0ABS1WQD9</accession>
<feature type="modified residue" description="4-aspartylphosphate" evidence="1">
    <location>
        <position position="58"/>
    </location>
</feature>
<protein>
    <submittedName>
        <fullName evidence="3">Response regulator</fullName>
    </submittedName>
</protein>
<evidence type="ECO:0000256" key="1">
    <source>
        <dbReference type="PROSITE-ProRule" id="PRU00169"/>
    </source>
</evidence>
<dbReference type="InterPro" id="IPR011006">
    <property type="entry name" value="CheY-like_superfamily"/>
</dbReference>
<keyword evidence="1" id="KW-0597">Phosphoprotein</keyword>
<comment type="caution">
    <text evidence="3">The sequence shown here is derived from an EMBL/GenBank/DDBJ whole genome shotgun (WGS) entry which is preliminary data.</text>
</comment>
<dbReference type="RefSeq" id="WP_203165175.1">
    <property type="nucleotide sequence ID" value="NZ_JAEVLS010000001.1"/>
</dbReference>
<dbReference type="Gene3D" id="3.40.50.2300">
    <property type="match status" value="1"/>
</dbReference>
<dbReference type="SMART" id="SM00448">
    <property type="entry name" value="REC"/>
    <property type="match status" value="1"/>
</dbReference>
<reference evidence="3 4" key="1">
    <citation type="journal article" date="2021" name="Int. J. Syst. Evol. Microbiol.">
        <title>Steroidobacter gossypii sp. nov., isolated from soil of cotton cropping field.</title>
        <authorList>
            <person name="Huang R."/>
            <person name="Yang S."/>
            <person name="Zhen C."/>
            <person name="Liu W."/>
        </authorList>
    </citation>
    <scope>NUCLEOTIDE SEQUENCE [LARGE SCALE GENOMIC DNA]</scope>
    <source>
        <strain evidence="3 4">S1-65</strain>
    </source>
</reference>
<feature type="domain" description="Response regulatory" evidence="2">
    <location>
        <begin position="8"/>
        <end position="118"/>
    </location>
</feature>
<dbReference type="EMBL" id="JAEVLS010000001">
    <property type="protein sequence ID" value="MBM0103189.1"/>
    <property type="molecule type" value="Genomic_DNA"/>
</dbReference>
<sequence length="123" mass="13501">MRTLDGARVLLLEDEFLIALDAEQILHELGAREVETTSTLSEAEERAQVGRYDVALLDVNVNGQMSFGLADFLRSRGVPVVFATGYELRDRALGIDPALCVSKPYTSERLGQALHAALENSRP</sequence>
<proteinExistence type="predicted"/>
<evidence type="ECO:0000313" key="3">
    <source>
        <dbReference type="EMBL" id="MBM0103189.1"/>
    </source>
</evidence>
<dbReference type="Pfam" id="PF00072">
    <property type="entry name" value="Response_reg"/>
    <property type="match status" value="1"/>
</dbReference>
<organism evidence="3 4">
    <name type="scientific">Steroidobacter gossypii</name>
    <dbReference type="NCBI Taxonomy" id="2805490"/>
    <lineage>
        <taxon>Bacteria</taxon>
        <taxon>Pseudomonadati</taxon>
        <taxon>Pseudomonadota</taxon>
        <taxon>Gammaproteobacteria</taxon>
        <taxon>Steroidobacterales</taxon>
        <taxon>Steroidobacteraceae</taxon>
        <taxon>Steroidobacter</taxon>
    </lineage>
</organism>
<keyword evidence="4" id="KW-1185">Reference proteome</keyword>
<dbReference type="PROSITE" id="PS50110">
    <property type="entry name" value="RESPONSE_REGULATORY"/>
    <property type="match status" value="1"/>
</dbReference>
<dbReference type="InterPro" id="IPR001789">
    <property type="entry name" value="Sig_transdc_resp-reg_receiver"/>
</dbReference>